<dbReference type="STRING" id="1514971.AUR64_17895"/>
<proteinExistence type="predicted"/>
<feature type="transmembrane region" description="Helical" evidence="1">
    <location>
        <begin position="137"/>
        <end position="156"/>
    </location>
</feature>
<gene>
    <name evidence="2" type="ORF">AUR64_17895</name>
</gene>
<keyword evidence="1" id="KW-1133">Transmembrane helix</keyword>
<feature type="transmembrane region" description="Helical" evidence="1">
    <location>
        <begin position="107"/>
        <end position="125"/>
    </location>
</feature>
<dbReference type="Pfam" id="PF09997">
    <property type="entry name" value="DUF2238"/>
    <property type="match status" value="1"/>
</dbReference>
<keyword evidence="3" id="KW-1185">Reference proteome</keyword>
<reference evidence="2 3" key="1">
    <citation type="submission" date="2015-12" db="EMBL/GenBank/DDBJ databases">
        <title>Haloprofundus marisrubri gen. nov., sp. nov., an extremely halophilic archaeon isolated from the Discovery deep brine-seawater interface in the Red Sea.</title>
        <authorList>
            <person name="Zhang G."/>
            <person name="Stingl U."/>
            <person name="Rashid M."/>
        </authorList>
    </citation>
    <scope>NUCLEOTIDE SEQUENCE [LARGE SCALE GENOMIC DNA]</scope>
    <source>
        <strain evidence="2 3">SB9</strain>
    </source>
</reference>
<evidence type="ECO:0008006" key="4">
    <source>
        <dbReference type="Google" id="ProtNLM"/>
    </source>
</evidence>
<evidence type="ECO:0000313" key="3">
    <source>
        <dbReference type="Proteomes" id="UP000054387"/>
    </source>
</evidence>
<dbReference type="OrthoDB" id="313603at2157"/>
<comment type="caution">
    <text evidence="2">The sequence shown here is derived from an EMBL/GenBank/DDBJ whole genome shotgun (WGS) entry which is preliminary data.</text>
</comment>
<organism evidence="2 3">
    <name type="scientific">Haloprofundus marisrubri</name>
    <dbReference type="NCBI Taxonomy" id="1514971"/>
    <lineage>
        <taxon>Archaea</taxon>
        <taxon>Methanobacteriati</taxon>
        <taxon>Methanobacteriota</taxon>
        <taxon>Stenosarchaea group</taxon>
        <taxon>Halobacteria</taxon>
        <taxon>Halobacteriales</taxon>
        <taxon>Haloferacaceae</taxon>
        <taxon>Haloprofundus</taxon>
    </lineage>
</organism>
<dbReference type="RefSeq" id="WP_058582833.1">
    <property type="nucleotide sequence ID" value="NZ_LOPU01000030.1"/>
</dbReference>
<dbReference type="InterPro" id="IPR014509">
    <property type="entry name" value="YjdF-like"/>
</dbReference>
<dbReference type="AlphaFoldDB" id="A0A0W1R539"/>
<keyword evidence="1" id="KW-0472">Membrane</keyword>
<protein>
    <recommendedName>
        <fullName evidence="4">DUF2238 domain-containing protein</fullName>
    </recommendedName>
</protein>
<keyword evidence="1" id="KW-0812">Transmembrane</keyword>
<dbReference type="Proteomes" id="UP000054387">
    <property type="component" value="Unassembled WGS sequence"/>
</dbReference>
<sequence>MRVREQLGIGERRQAQIARAMQVFLIGMVAIGVERGDWGVVVNAGVALGVTYLPALLERDYHIPMDAGLTLWVTTAVFLHAIGSGGLPGVETGLYRQFWWWDHMTHTLSASIVAAVGYTAARAFDVHTDAVQLPPRFMFVFILMFTVAFGVFWEVLEFAIGEVAAMSGGEPVLTQFGLSDTLVDIMFNTLGGVVVAVWGTAHLSDVVGAVAERFGRGQVESD</sequence>
<dbReference type="EMBL" id="LOPU01000030">
    <property type="protein sequence ID" value="KTG08549.1"/>
    <property type="molecule type" value="Genomic_DNA"/>
</dbReference>
<evidence type="ECO:0000313" key="2">
    <source>
        <dbReference type="EMBL" id="KTG08549.1"/>
    </source>
</evidence>
<evidence type="ECO:0000256" key="1">
    <source>
        <dbReference type="SAM" id="Phobius"/>
    </source>
</evidence>
<accession>A0A0W1R539</accession>
<name>A0A0W1R539_9EURY</name>
<feature type="transmembrane region" description="Helical" evidence="1">
    <location>
        <begin position="69"/>
        <end position="87"/>
    </location>
</feature>